<dbReference type="Pfam" id="PF04740">
    <property type="entry name" value="LXG"/>
    <property type="match status" value="1"/>
</dbReference>
<reference evidence="3 4" key="2">
    <citation type="submission" date="2024-03" db="EMBL/GenBank/DDBJ databases">
        <title>The Genome Sequence of Enterococcus sp. DIV0205d.</title>
        <authorList>
            <consortium name="The Broad Institute Genomics Platform"/>
            <consortium name="The Broad Institute Microbial Omics Core"/>
            <consortium name="The Broad Institute Genomic Center for Infectious Diseases"/>
            <person name="Earl A."/>
            <person name="Manson A."/>
            <person name="Gilmore M."/>
            <person name="Schwartman J."/>
            <person name="Shea T."/>
            <person name="Abouelleil A."/>
            <person name="Cao P."/>
            <person name="Chapman S."/>
            <person name="Cusick C."/>
            <person name="Young S."/>
            <person name="Neafsey D."/>
            <person name="Nusbaum C."/>
            <person name="Birren B."/>
        </authorList>
    </citation>
    <scope>NUCLEOTIDE SEQUENCE [LARGE SCALE GENOMIC DNA]</scope>
    <source>
        <strain evidence="3 4">7F3_DIV0205</strain>
    </source>
</reference>
<sequence length="466" mass="50727">MGLDFFVGEVNAQSAVAKQMANEYIQFSGVLKDSVNHFMNAPLSGKTYDSAKQYFSAVYPTLASGFILVCESLIEAHSKFPEEFQSQVDTRDVIEDQLKAVISQGQTTLQSMAQWLDKEKEPNQGLEQRYMHVQAAIQKNEEKLQKLYDFNASSPDLFADFETQLANFDAGLAEVEKGAAWNASSGTFDISRVNLAWTKPIGREWDKRQKKIDAKVEAHRLENQEITYTFDEFGNVTGVYVDGAFNPKMTLAVQEAIATNNWNALKAFGVGIADKIYENFGLSALMGERTLDADSVGTKPYAVAQFAGDLLSVAGGAAEFLGGFSWLIGGNALSFVGTPFTGGASATLSPAVTASGTAAMVHGTGTIWNAFNSFGNGYDLDTGDVTPGGRSMSKHGAERANERGFTPERIDAIIDNNMKTRKSKIDELGRKTWEYIDLRGNKVVTNDRGGIVSVHSSAPKGKYIPK</sequence>
<evidence type="ECO:0000313" key="4">
    <source>
        <dbReference type="Proteomes" id="UP000194948"/>
    </source>
</evidence>
<dbReference type="PANTHER" id="PTHR34976:SF1">
    <property type="entry name" value="TOXIN BC_0920"/>
    <property type="match status" value="1"/>
</dbReference>
<dbReference type="InterPro" id="IPR051768">
    <property type="entry name" value="Bact_secretion_toxin"/>
</dbReference>
<gene>
    <name evidence="3" type="ORF">A5821_001155</name>
</gene>
<evidence type="ECO:0000256" key="1">
    <source>
        <dbReference type="ARBA" id="ARBA00034117"/>
    </source>
</evidence>
<dbReference type="Proteomes" id="UP000194948">
    <property type="component" value="Chromosome"/>
</dbReference>
<dbReference type="RefSeq" id="WP_086313630.1">
    <property type="nucleotide sequence ID" value="NZ_CP147244.1"/>
</dbReference>
<dbReference type="PROSITE" id="PS51756">
    <property type="entry name" value="LXG"/>
    <property type="match status" value="1"/>
</dbReference>
<proteinExistence type="inferred from homology"/>
<keyword evidence="4" id="KW-1185">Reference proteome</keyword>
<dbReference type="EMBL" id="CP147244">
    <property type="protein sequence ID" value="WYK00061.1"/>
    <property type="molecule type" value="Genomic_DNA"/>
</dbReference>
<evidence type="ECO:0000259" key="2">
    <source>
        <dbReference type="PROSITE" id="PS51756"/>
    </source>
</evidence>
<dbReference type="PANTHER" id="PTHR34976">
    <property type="entry name" value="RIBONUCLEASE YQCG-RELATED"/>
    <property type="match status" value="1"/>
</dbReference>
<organism evidence="3 4">
    <name type="scientific">Candidatus Enterococcus palustris</name>
    <dbReference type="NCBI Taxonomy" id="1834189"/>
    <lineage>
        <taxon>Bacteria</taxon>
        <taxon>Bacillati</taxon>
        <taxon>Bacillota</taxon>
        <taxon>Bacilli</taxon>
        <taxon>Lactobacillales</taxon>
        <taxon>Enterococcaceae</taxon>
        <taxon>Enterococcus</taxon>
    </lineage>
</organism>
<feature type="domain" description="LXG" evidence="2">
    <location>
        <begin position="1"/>
        <end position="218"/>
    </location>
</feature>
<reference evidence="4" key="1">
    <citation type="submission" date="2017-05" db="EMBL/GenBank/DDBJ databases">
        <title>The Genome Sequence of EEnterococcus faecalis 9F2_4866.</title>
        <authorList>
            <consortium name="The Broad Institute Genomics Platform"/>
            <consortium name="The Broad Institute Genomic Center for Infectious Diseases"/>
            <person name="Earl A."/>
            <person name="Manson A."/>
            <person name="Schwartman J."/>
            <person name="Gilmore M."/>
            <person name="Abouelleil A."/>
            <person name="Cao P."/>
            <person name="Chapman S."/>
            <person name="Cusick C."/>
            <person name="Shea T."/>
            <person name="Young S."/>
            <person name="Neafsey D."/>
            <person name="Nusbaum C."/>
            <person name="Birren B."/>
        </authorList>
    </citation>
    <scope>NUCLEOTIDE SEQUENCE [LARGE SCALE GENOMIC DNA]</scope>
    <source>
        <strain evidence="4">7F3_DIV0205</strain>
    </source>
</reference>
<dbReference type="InterPro" id="IPR006829">
    <property type="entry name" value="LXG_dom"/>
</dbReference>
<protein>
    <recommendedName>
        <fullName evidence="2">LXG domain-containing protein</fullName>
    </recommendedName>
</protein>
<comment type="similarity">
    <text evidence="1">In the N-terminal section; belongs to the LXG family.</text>
</comment>
<dbReference type="AlphaFoldDB" id="A0AAQ3W9Q8"/>
<evidence type="ECO:0000313" key="3">
    <source>
        <dbReference type="EMBL" id="WYK00061.1"/>
    </source>
</evidence>
<accession>A0AAQ3W9Q8</accession>
<name>A0AAQ3W9Q8_9ENTE</name>